<dbReference type="InterPro" id="IPR011992">
    <property type="entry name" value="EF-hand-dom_pair"/>
</dbReference>
<dbReference type="SUPFAM" id="SSF47473">
    <property type="entry name" value="EF-hand"/>
    <property type="match status" value="1"/>
</dbReference>
<dbReference type="InterPro" id="IPR018247">
    <property type="entry name" value="EF_Hand_1_Ca_BS"/>
</dbReference>
<proteinExistence type="predicted"/>
<dbReference type="PROSITE" id="PS00018">
    <property type="entry name" value="EF_HAND_1"/>
    <property type="match status" value="2"/>
</dbReference>
<protein>
    <recommendedName>
        <fullName evidence="2">EF-hand domain-containing protein</fullName>
    </recommendedName>
</protein>
<dbReference type="Proteomes" id="UP001162131">
    <property type="component" value="Unassembled WGS sequence"/>
</dbReference>
<name>A0AAU9JBR5_9CILI</name>
<keyword evidence="1" id="KW-0106">Calcium</keyword>
<dbReference type="InterPro" id="IPR002048">
    <property type="entry name" value="EF_hand_dom"/>
</dbReference>
<dbReference type="EMBL" id="CAJZBQ010000032">
    <property type="protein sequence ID" value="CAG9322561.1"/>
    <property type="molecule type" value="Genomic_DNA"/>
</dbReference>
<dbReference type="CDD" id="cd00051">
    <property type="entry name" value="EFh"/>
    <property type="match status" value="1"/>
</dbReference>
<feature type="domain" description="EF-hand" evidence="2">
    <location>
        <begin position="27"/>
        <end position="62"/>
    </location>
</feature>
<dbReference type="AlphaFoldDB" id="A0AAU9JBR5"/>
<feature type="domain" description="EF-hand" evidence="2">
    <location>
        <begin position="64"/>
        <end position="97"/>
    </location>
</feature>
<dbReference type="GO" id="GO:0005509">
    <property type="term" value="F:calcium ion binding"/>
    <property type="evidence" value="ECO:0007669"/>
    <property type="project" value="InterPro"/>
</dbReference>
<evidence type="ECO:0000259" key="2">
    <source>
        <dbReference type="PROSITE" id="PS50222"/>
    </source>
</evidence>
<keyword evidence="4" id="KW-1185">Reference proteome</keyword>
<evidence type="ECO:0000256" key="1">
    <source>
        <dbReference type="ARBA" id="ARBA00022837"/>
    </source>
</evidence>
<dbReference type="Pfam" id="PF13499">
    <property type="entry name" value="EF-hand_7"/>
    <property type="match status" value="1"/>
</dbReference>
<sequence>MSESVNPLSPEEVAQFNETLATFNNTKDLSHAEALFHLLDRNRNGLLSREEIRIVMNQVSAHGFSDGEAQRFVETFDKNGDGQIDLREFVEFLRTKI</sequence>
<reference evidence="3" key="1">
    <citation type="submission" date="2021-09" db="EMBL/GenBank/DDBJ databases">
        <authorList>
            <consortium name="AG Swart"/>
            <person name="Singh M."/>
            <person name="Singh A."/>
            <person name="Seah K."/>
            <person name="Emmerich C."/>
        </authorList>
    </citation>
    <scope>NUCLEOTIDE SEQUENCE</scope>
    <source>
        <strain evidence="3">ATCC30299</strain>
    </source>
</reference>
<comment type="caution">
    <text evidence="3">The sequence shown here is derived from an EMBL/GenBank/DDBJ whole genome shotgun (WGS) entry which is preliminary data.</text>
</comment>
<evidence type="ECO:0000313" key="3">
    <source>
        <dbReference type="EMBL" id="CAG9322561.1"/>
    </source>
</evidence>
<dbReference type="Gene3D" id="1.10.238.10">
    <property type="entry name" value="EF-hand"/>
    <property type="match status" value="1"/>
</dbReference>
<dbReference type="SMART" id="SM00054">
    <property type="entry name" value="EFh"/>
    <property type="match status" value="2"/>
</dbReference>
<gene>
    <name evidence="3" type="ORF">BSTOLATCC_MIC31687</name>
</gene>
<dbReference type="PROSITE" id="PS50222">
    <property type="entry name" value="EF_HAND_2"/>
    <property type="match status" value="2"/>
</dbReference>
<accession>A0AAU9JBR5</accession>
<organism evidence="3 4">
    <name type="scientific">Blepharisma stoltei</name>
    <dbReference type="NCBI Taxonomy" id="1481888"/>
    <lineage>
        <taxon>Eukaryota</taxon>
        <taxon>Sar</taxon>
        <taxon>Alveolata</taxon>
        <taxon>Ciliophora</taxon>
        <taxon>Postciliodesmatophora</taxon>
        <taxon>Heterotrichea</taxon>
        <taxon>Heterotrichida</taxon>
        <taxon>Blepharismidae</taxon>
        <taxon>Blepharisma</taxon>
    </lineage>
</organism>
<evidence type="ECO:0000313" key="4">
    <source>
        <dbReference type="Proteomes" id="UP001162131"/>
    </source>
</evidence>